<proteinExistence type="predicted"/>
<reference evidence="2 3" key="1">
    <citation type="submission" date="2019-04" db="EMBL/GenBank/DDBJ databases">
        <title>An improved genome assembly and genetic linkage map for asparagus bean, Vigna unguiculata ssp. sesquipedialis.</title>
        <authorList>
            <person name="Xia Q."/>
            <person name="Zhang R."/>
            <person name="Dong Y."/>
        </authorList>
    </citation>
    <scope>NUCLEOTIDE SEQUENCE [LARGE SCALE GENOMIC DNA]</scope>
    <source>
        <tissue evidence="2">Leaf</tissue>
    </source>
</reference>
<accession>A0A4D6L2G2</accession>
<evidence type="ECO:0000313" key="3">
    <source>
        <dbReference type="Proteomes" id="UP000501690"/>
    </source>
</evidence>
<evidence type="ECO:0000313" key="2">
    <source>
        <dbReference type="EMBL" id="QCD82679.1"/>
    </source>
</evidence>
<name>A0A4D6L2G2_VIGUN</name>
<protein>
    <submittedName>
        <fullName evidence="2">Uncharacterized protein</fullName>
    </submittedName>
</protein>
<gene>
    <name evidence="2" type="ORF">DEO72_LG2g3019</name>
</gene>
<dbReference type="AlphaFoldDB" id="A0A4D6L2G2"/>
<sequence>MPEPINNNSLINTFVKESAHRNPVTVDFGSTLEVAQYNAEGGTDIIVNETDLGLNGNVGPDYGNTGLSVVGVTKDNQSVRQSDHQPGSVMMGFDHQINNLGVRVQERGSHDVSYSFGKTIWHNANAADRSVNPSGSVIPSKDLARSEGHDRCETPKGYKSNV</sequence>
<dbReference type="EMBL" id="CP039346">
    <property type="protein sequence ID" value="QCD82679.1"/>
    <property type="molecule type" value="Genomic_DNA"/>
</dbReference>
<organism evidence="2 3">
    <name type="scientific">Vigna unguiculata</name>
    <name type="common">Cowpea</name>
    <dbReference type="NCBI Taxonomy" id="3917"/>
    <lineage>
        <taxon>Eukaryota</taxon>
        <taxon>Viridiplantae</taxon>
        <taxon>Streptophyta</taxon>
        <taxon>Embryophyta</taxon>
        <taxon>Tracheophyta</taxon>
        <taxon>Spermatophyta</taxon>
        <taxon>Magnoliopsida</taxon>
        <taxon>eudicotyledons</taxon>
        <taxon>Gunneridae</taxon>
        <taxon>Pentapetalae</taxon>
        <taxon>rosids</taxon>
        <taxon>fabids</taxon>
        <taxon>Fabales</taxon>
        <taxon>Fabaceae</taxon>
        <taxon>Papilionoideae</taxon>
        <taxon>50 kb inversion clade</taxon>
        <taxon>NPAAA clade</taxon>
        <taxon>indigoferoid/millettioid clade</taxon>
        <taxon>Phaseoleae</taxon>
        <taxon>Vigna</taxon>
    </lineage>
</organism>
<feature type="compositionally biased region" description="Basic and acidic residues" evidence="1">
    <location>
        <begin position="142"/>
        <end position="156"/>
    </location>
</feature>
<evidence type="ECO:0000256" key="1">
    <source>
        <dbReference type="SAM" id="MobiDB-lite"/>
    </source>
</evidence>
<feature type="region of interest" description="Disordered" evidence="1">
    <location>
        <begin position="128"/>
        <end position="162"/>
    </location>
</feature>
<keyword evidence="3" id="KW-1185">Reference proteome</keyword>
<dbReference type="Proteomes" id="UP000501690">
    <property type="component" value="Linkage Group LG2"/>
</dbReference>